<protein>
    <recommendedName>
        <fullName evidence="2">ribonuclease H</fullName>
        <ecNumber evidence="2">3.1.26.4</ecNumber>
    </recommendedName>
</protein>
<dbReference type="InterPro" id="IPR000477">
    <property type="entry name" value="RT_dom"/>
</dbReference>
<feature type="region of interest" description="Disordered" evidence="5">
    <location>
        <begin position="644"/>
        <end position="669"/>
    </location>
</feature>
<feature type="region of interest" description="Disordered" evidence="5">
    <location>
        <begin position="445"/>
        <end position="466"/>
    </location>
</feature>
<dbReference type="PANTHER" id="PTHR33066:SF2">
    <property type="entry name" value="FILAGGRIN-2-LIKE"/>
    <property type="match status" value="1"/>
</dbReference>
<keyword evidence="8" id="KW-1185">Reference proteome</keyword>
<comment type="caution">
    <text evidence="7">The sequence shown here is derived from an EMBL/GenBank/DDBJ whole genome shotgun (WGS) entry which is preliminary data.</text>
</comment>
<keyword evidence="3" id="KW-0238">DNA-binding</keyword>
<dbReference type="SUPFAM" id="SSF56349">
    <property type="entry name" value="DNA breaking-rejoining enzymes"/>
    <property type="match status" value="1"/>
</dbReference>
<proteinExistence type="inferred from homology"/>
<evidence type="ECO:0000256" key="3">
    <source>
        <dbReference type="ARBA" id="ARBA00023125"/>
    </source>
</evidence>
<evidence type="ECO:0000313" key="8">
    <source>
        <dbReference type="Proteomes" id="UP000824782"/>
    </source>
</evidence>
<dbReference type="InterPro" id="IPR011010">
    <property type="entry name" value="DNA_brk_join_enz"/>
</dbReference>
<sequence length="1007" mass="111652">MMTRALLFPSLRKEQLLSPFVLGKDLHKSEDSLEEMTKGVSGIGLSRIKNLIRSPPRSLNYDARPVKVGARLSQFSHIWVKTSSDAWVNSLVKRGYSLELTSFPPDRFFINRSGDLIVPHLLQEFIQKGALEPVPYPQRGSGVYSRVFPVPKQGGSWRLVIDLTYLNQFILKKRFRMESIRTTIPLISRNCFMTTVDLKDAYLHIPVLQSHRKFLRVAILQDKTVLHYQFTCLPFGLSSAPRVFTKVAVVLSAALRLQGIQVIPYLDDWLLIAQTEHLMYHDLAVVLKTLEVHGFVVNKKKSSLVPATSQKFLGFIINSSNMTLSLSSARITALKKAIKHLILHPRTTIRKAMAVLGRITSAIEAVPWAKTHMRGLQASILSQWSRSLRSLDKPMTVSVQAIKDLICDPYVRRIQLGLGRPSGRQVGSKEVDTVRVQIAFEPQRNESCTSGTSSLLQSPTRARSFGPIRQPGSCLLYQQARGHEEPVPCQRVFPPDDLGRADGSQHLSDSYQGSFECAGGLAEPQSSQTFGVVSEQTSVPTNCPENGSSSDRPDGVEVKLSASPVLLPVQAGKPSSGGCTLIRLDRPISLHIPTVPSHSESVTEDQERENDNYSRDSVLAEKGLVPSSPVIVKRGILVSPFPEGLATPERVPSPQPSTSPSGGLEAERGNLRRSGFSDEVIDTLAASRKPKTLKVYQRVWGIYKQWCLSRRASSTHVPSLLQFLQDGLKKGLKFNTLKVHFTAINSSLGGIFSENLLVRRFFRGLKKLKPTVMSPLPSWDLSIVLKHLCQEPFEPISDIPLHLLSWKTVFLVAICSARRISEIQAFSCKEPYLRVMEDCIILRTMPGFLPKIPSQSALNQEIFLPVLGTDAPEEEQGKLQALDVKRSVLAYLQRAEAFRESEALFLQFRGPNKGKRASKSTLARWIKDSISMCYDLEGLPSPLNLKAHSTRSTAASWAEISHISLDQICKAAVWSGPSTFVRHYRLNVGPGVGSAFGKSVICSAASK</sequence>
<evidence type="ECO:0000256" key="4">
    <source>
        <dbReference type="ARBA" id="ARBA00023172"/>
    </source>
</evidence>
<dbReference type="CDD" id="cd03714">
    <property type="entry name" value="RT_DIRS1"/>
    <property type="match status" value="1"/>
</dbReference>
<dbReference type="PANTHER" id="PTHR33066">
    <property type="entry name" value="INTEGRASE_SAM-LIKE_N DOMAIN-CONTAINING PROTEIN"/>
    <property type="match status" value="1"/>
</dbReference>
<evidence type="ECO:0000259" key="6">
    <source>
        <dbReference type="PROSITE" id="PS50878"/>
    </source>
</evidence>
<dbReference type="InterPro" id="IPR013762">
    <property type="entry name" value="Integrase-like_cat_sf"/>
</dbReference>
<dbReference type="InterPro" id="IPR010998">
    <property type="entry name" value="Integrase_recombinase_N"/>
</dbReference>
<dbReference type="GO" id="GO:0006310">
    <property type="term" value="P:DNA recombination"/>
    <property type="evidence" value="ECO:0007669"/>
    <property type="project" value="UniProtKB-KW"/>
</dbReference>
<dbReference type="InterPro" id="IPR043128">
    <property type="entry name" value="Rev_trsase/Diguanyl_cyclase"/>
</dbReference>
<feature type="region of interest" description="Disordered" evidence="5">
    <location>
        <begin position="536"/>
        <end position="556"/>
    </location>
</feature>
<accession>A0AAV6YQ90</accession>
<dbReference type="GO" id="GO:0004523">
    <property type="term" value="F:RNA-DNA hybrid ribonuclease activity"/>
    <property type="evidence" value="ECO:0007669"/>
    <property type="project" value="UniProtKB-EC"/>
</dbReference>
<comment type="similarity">
    <text evidence="1">Belongs to the beta type-B retroviral polymerase family. HERV class-II K(HML-2) pol subfamily.</text>
</comment>
<dbReference type="AlphaFoldDB" id="A0AAV6YQ90"/>
<evidence type="ECO:0000256" key="5">
    <source>
        <dbReference type="SAM" id="MobiDB-lite"/>
    </source>
</evidence>
<gene>
    <name evidence="7" type="ORF">GDO81_020726</name>
</gene>
<dbReference type="Proteomes" id="UP000824782">
    <property type="component" value="Unassembled WGS sequence"/>
</dbReference>
<keyword evidence="4" id="KW-0233">DNA recombination</keyword>
<dbReference type="SUPFAM" id="SSF56672">
    <property type="entry name" value="DNA/RNA polymerases"/>
    <property type="match status" value="1"/>
</dbReference>
<feature type="compositionally biased region" description="Polar residues" evidence="5">
    <location>
        <begin position="536"/>
        <end position="550"/>
    </location>
</feature>
<evidence type="ECO:0000256" key="1">
    <source>
        <dbReference type="ARBA" id="ARBA00010879"/>
    </source>
</evidence>
<dbReference type="Gene3D" id="1.10.150.130">
    <property type="match status" value="1"/>
</dbReference>
<evidence type="ECO:0000313" key="7">
    <source>
        <dbReference type="EMBL" id="KAG8539574.1"/>
    </source>
</evidence>
<dbReference type="Gene3D" id="3.30.70.270">
    <property type="match status" value="1"/>
</dbReference>
<dbReference type="GO" id="GO:0015074">
    <property type="term" value="P:DNA integration"/>
    <property type="evidence" value="ECO:0007669"/>
    <property type="project" value="InterPro"/>
</dbReference>
<name>A0AAV6YQ90_ENGPU</name>
<evidence type="ECO:0000256" key="2">
    <source>
        <dbReference type="ARBA" id="ARBA00012180"/>
    </source>
</evidence>
<dbReference type="PROSITE" id="PS50878">
    <property type="entry name" value="RT_POL"/>
    <property type="match status" value="1"/>
</dbReference>
<dbReference type="Pfam" id="PF00078">
    <property type="entry name" value="RVT_1"/>
    <property type="match status" value="1"/>
</dbReference>
<dbReference type="EMBL" id="WNYA01014162">
    <property type="protein sequence ID" value="KAG8539574.1"/>
    <property type="molecule type" value="Genomic_DNA"/>
</dbReference>
<feature type="compositionally biased region" description="Polar residues" evidence="5">
    <location>
        <begin position="445"/>
        <end position="461"/>
    </location>
</feature>
<dbReference type="EC" id="3.1.26.4" evidence="2"/>
<feature type="domain" description="Reverse transcriptase" evidence="6">
    <location>
        <begin position="131"/>
        <end position="317"/>
    </location>
</feature>
<dbReference type="Gene3D" id="3.10.10.10">
    <property type="entry name" value="HIV Type 1 Reverse Transcriptase, subunit A, domain 1"/>
    <property type="match status" value="1"/>
</dbReference>
<dbReference type="Gene3D" id="1.10.443.10">
    <property type="entry name" value="Intergrase catalytic core"/>
    <property type="match status" value="1"/>
</dbReference>
<reference evidence="7" key="1">
    <citation type="thesis" date="2020" institute="ProQuest LLC" country="789 East Eisenhower Parkway, Ann Arbor, MI, USA">
        <title>Comparative Genomics and Chromosome Evolution.</title>
        <authorList>
            <person name="Mudd A.B."/>
        </authorList>
    </citation>
    <scope>NUCLEOTIDE SEQUENCE</scope>
    <source>
        <strain evidence="7">237g6f4</strain>
        <tissue evidence="7">Blood</tissue>
    </source>
</reference>
<dbReference type="InterPro" id="IPR043502">
    <property type="entry name" value="DNA/RNA_pol_sf"/>
</dbReference>
<dbReference type="GO" id="GO:0003677">
    <property type="term" value="F:DNA binding"/>
    <property type="evidence" value="ECO:0007669"/>
    <property type="project" value="UniProtKB-KW"/>
</dbReference>
<organism evidence="7 8">
    <name type="scientific">Engystomops pustulosus</name>
    <name type="common">Tungara frog</name>
    <name type="synonym">Physalaemus pustulosus</name>
    <dbReference type="NCBI Taxonomy" id="76066"/>
    <lineage>
        <taxon>Eukaryota</taxon>
        <taxon>Metazoa</taxon>
        <taxon>Chordata</taxon>
        <taxon>Craniata</taxon>
        <taxon>Vertebrata</taxon>
        <taxon>Euteleostomi</taxon>
        <taxon>Amphibia</taxon>
        <taxon>Batrachia</taxon>
        <taxon>Anura</taxon>
        <taxon>Neobatrachia</taxon>
        <taxon>Hyloidea</taxon>
        <taxon>Leptodactylidae</taxon>
        <taxon>Leiuperinae</taxon>
        <taxon>Engystomops</taxon>
    </lineage>
</organism>
<feature type="region of interest" description="Disordered" evidence="5">
    <location>
        <begin position="592"/>
        <end position="619"/>
    </location>
</feature>